<dbReference type="PANTHER" id="PTHR23022:SF134">
    <property type="entry name" value="TRANSPOSABLE ELEMENT TC1 TRANSPOSASE"/>
    <property type="match status" value="1"/>
</dbReference>
<accession>A0AAV5VZI5</accession>
<dbReference type="PANTHER" id="PTHR23022">
    <property type="entry name" value="TRANSPOSABLE ELEMENT-RELATED"/>
    <property type="match status" value="1"/>
</dbReference>
<sequence>QLGEHIITRVRAEINKEKRKPRYGAMVREANQPKMVEWVNAMKAKREAFVDTFLVDECSCELDDVSTYVYVDKADPYAHVVPKPKHRVKVMLWLGISNEGATEVRIMEPGESIDAVKYVEIIRDYYLPAAAKYYGGYCRIVHDNATPHTARYTKEALKEMGVEVLLWPAESPDMNPIELVFSDLKWKLKNSYKPSNKAELVAAIRDYVATYLTREQCQRYVQRIHPAMDLVLAREGKPVRGNKD</sequence>
<dbReference type="EMBL" id="BTSY01000004">
    <property type="protein sequence ID" value="GMT23124.1"/>
    <property type="molecule type" value="Genomic_DNA"/>
</dbReference>
<dbReference type="Gene3D" id="3.30.420.10">
    <property type="entry name" value="Ribonuclease H-like superfamily/Ribonuclease H"/>
    <property type="match status" value="1"/>
</dbReference>
<evidence type="ECO:0000259" key="1">
    <source>
        <dbReference type="Pfam" id="PF13358"/>
    </source>
</evidence>
<dbReference type="GO" id="GO:0003676">
    <property type="term" value="F:nucleic acid binding"/>
    <property type="evidence" value="ECO:0007669"/>
    <property type="project" value="InterPro"/>
</dbReference>
<protein>
    <recommendedName>
        <fullName evidence="1">Tc1-like transposase DDE domain-containing protein</fullName>
    </recommendedName>
</protein>
<dbReference type="InterPro" id="IPR038717">
    <property type="entry name" value="Tc1-like_DDE_dom"/>
</dbReference>
<dbReference type="Pfam" id="PF13358">
    <property type="entry name" value="DDE_3"/>
    <property type="match status" value="1"/>
</dbReference>
<dbReference type="InterPro" id="IPR036397">
    <property type="entry name" value="RNaseH_sf"/>
</dbReference>
<evidence type="ECO:0000313" key="3">
    <source>
        <dbReference type="Proteomes" id="UP001432322"/>
    </source>
</evidence>
<reference evidence="2" key="1">
    <citation type="submission" date="2023-10" db="EMBL/GenBank/DDBJ databases">
        <title>Genome assembly of Pristionchus species.</title>
        <authorList>
            <person name="Yoshida K."/>
            <person name="Sommer R.J."/>
        </authorList>
    </citation>
    <scope>NUCLEOTIDE SEQUENCE</scope>
    <source>
        <strain evidence="2">RS5133</strain>
    </source>
</reference>
<comment type="caution">
    <text evidence="2">The sequence shown here is derived from an EMBL/GenBank/DDBJ whole genome shotgun (WGS) entry which is preliminary data.</text>
</comment>
<dbReference type="SUPFAM" id="SSF53098">
    <property type="entry name" value="Ribonuclease H-like"/>
    <property type="match status" value="1"/>
</dbReference>
<dbReference type="Proteomes" id="UP001432322">
    <property type="component" value="Unassembled WGS sequence"/>
</dbReference>
<proteinExistence type="predicted"/>
<gene>
    <name evidence="2" type="ORF">PFISCL1PPCAC_14421</name>
</gene>
<evidence type="ECO:0000313" key="2">
    <source>
        <dbReference type="EMBL" id="GMT23124.1"/>
    </source>
</evidence>
<dbReference type="AlphaFoldDB" id="A0AAV5VZI5"/>
<keyword evidence="3" id="KW-1185">Reference proteome</keyword>
<feature type="non-terminal residue" evidence="2">
    <location>
        <position position="244"/>
    </location>
</feature>
<feature type="domain" description="Tc1-like transposase DDE" evidence="1">
    <location>
        <begin position="54"/>
        <end position="200"/>
    </location>
</feature>
<feature type="non-terminal residue" evidence="2">
    <location>
        <position position="1"/>
    </location>
</feature>
<organism evidence="2 3">
    <name type="scientific">Pristionchus fissidentatus</name>
    <dbReference type="NCBI Taxonomy" id="1538716"/>
    <lineage>
        <taxon>Eukaryota</taxon>
        <taxon>Metazoa</taxon>
        <taxon>Ecdysozoa</taxon>
        <taxon>Nematoda</taxon>
        <taxon>Chromadorea</taxon>
        <taxon>Rhabditida</taxon>
        <taxon>Rhabditina</taxon>
        <taxon>Diplogasteromorpha</taxon>
        <taxon>Diplogasteroidea</taxon>
        <taxon>Neodiplogasteridae</taxon>
        <taxon>Pristionchus</taxon>
    </lineage>
</organism>
<dbReference type="InterPro" id="IPR052338">
    <property type="entry name" value="Transposase_5"/>
</dbReference>
<name>A0AAV5VZI5_9BILA</name>
<dbReference type="InterPro" id="IPR012337">
    <property type="entry name" value="RNaseH-like_sf"/>
</dbReference>